<feature type="region of interest" description="Disordered" evidence="1">
    <location>
        <begin position="210"/>
        <end position="248"/>
    </location>
</feature>
<reference evidence="2" key="1">
    <citation type="submission" date="2022-10" db="EMBL/GenBank/DDBJ databases">
        <title>Tapping the CABI collections for fungal endophytes: first genome assemblies for Collariella, Neodidymelliopsis, Ascochyta clinopodiicola, Didymella pomorum, Didymosphaeria variabile, Neocosmospora piperis and Neocucurbitaria cava.</title>
        <authorList>
            <person name="Hill R."/>
        </authorList>
    </citation>
    <scope>NUCLEOTIDE SEQUENCE</scope>
    <source>
        <strain evidence="2">IMI 356815</strain>
    </source>
</reference>
<feature type="compositionally biased region" description="Low complexity" evidence="1">
    <location>
        <begin position="1008"/>
        <end position="1018"/>
    </location>
</feature>
<organism evidence="2 3">
    <name type="scientific">Didymosphaeria variabile</name>
    <dbReference type="NCBI Taxonomy" id="1932322"/>
    <lineage>
        <taxon>Eukaryota</taxon>
        <taxon>Fungi</taxon>
        <taxon>Dikarya</taxon>
        <taxon>Ascomycota</taxon>
        <taxon>Pezizomycotina</taxon>
        <taxon>Dothideomycetes</taxon>
        <taxon>Pleosporomycetidae</taxon>
        <taxon>Pleosporales</taxon>
        <taxon>Massarineae</taxon>
        <taxon>Didymosphaeriaceae</taxon>
        <taxon>Didymosphaeria</taxon>
    </lineage>
</organism>
<feature type="compositionally biased region" description="Polar residues" evidence="1">
    <location>
        <begin position="929"/>
        <end position="966"/>
    </location>
</feature>
<comment type="caution">
    <text evidence="2">The sequence shown here is derived from an EMBL/GenBank/DDBJ whole genome shotgun (WGS) entry which is preliminary data.</text>
</comment>
<feature type="region of interest" description="Disordered" evidence="1">
    <location>
        <begin position="1064"/>
        <end position="1089"/>
    </location>
</feature>
<feature type="region of interest" description="Disordered" evidence="1">
    <location>
        <begin position="317"/>
        <end position="409"/>
    </location>
</feature>
<feature type="compositionally biased region" description="Basic and acidic residues" evidence="1">
    <location>
        <begin position="1066"/>
        <end position="1077"/>
    </location>
</feature>
<feature type="compositionally biased region" description="Polar residues" evidence="1">
    <location>
        <begin position="398"/>
        <end position="409"/>
    </location>
</feature>
<accession>A0A9W8XDP7</accession>
<keyword evidence="3" id="KW-1185">Reference proteome</keyword>
<feature type="compositionally biased region" description="Basic residues" evidence="1">
    <location>
        <begin position="1119"/>
        <end position="1128"/>
    </location>
</feature>
<feature type="compositionally biased region" description="Basic and acidic residues" evidence="1">
    <location>
        <begin position="210"/>
        <end position="222"/>
    </location>
</feature>
<feature type="region of interest" description="Disordered" evidence="1">
    <location>
        <begin position="629"/>
        <end position="653"/>
    </location>
</feature>
<feature type="compositionally biased region" description="Basic and acidic residues" evidence="1">
    <location>
        <begin position="1133"/>
        <end position="1152"/>
    </location>
</feature>
<evidence type="ECO:0000313" key="2">
    <source>
        <dbReference type="EMBL" id="KAJ4348172.1"/>
    </source>
</evidence>
<feature type="compositionally biased region" description="Basic and acidic residues" evidence="1">
    <location>
        <begin position="488"/>
        <end position="499"/>
    </location>
</feature>
<proteinExistence type="predicted"/>
<feature type="region of interest" description="Disordered" evidence="1">
    <location>
        <begin position="93"/>
        <end position="125"/>
    </location>
</feature>
<feature type="compositionally biased region" description="Polar residues" evidence="1">
    <location>
        <begin position="523"/>
        <end position="533"/>
    </location>
</feature>
<dbReference type="RefSeq" id="XP_056067560.1">
    <property type="nucleotide sequence ID" value="XM_056218295.1"/>
</dbReference>
<sequence>MSGTVNYYDYTEQYESQEALEPSIDAVPTGFVRHIKTIIEERGTPEPVMKENNVLSADKTNIDGMVPDIPELPASPVPRRITRDLVLAGIGPESSSGEVELSGATAEARNSERSMVDSQDGQSAIQDGVPRRAAYPAHSMDIENRHSILSQAGSSVMESSTLEFAVRCSIPMVADNGVTLDLDNETSPVYAPEADPTSEDGMTDLLEGYQRTDTKEGSKEGAEEQVEEEERLEKKSNHTSYHAAKSSDEQSFKSCTDVIKVIDPPEEGADAKSLESCDNLPDSGPLFKDPDARSFTTCKDAVTPNCAAFLPASRLPSTHLISSEPPRRRPSTEMPSSSPLFSECKAPPSSISESSMSRVVGRIRANSKLSSTQGSLGDSFSLLKEHGAHTPPAVPPRESSSSKEAQQSRGVANFLLRSVRQRFAKASPGSNLRPGKENATSKPEYLEDLNTDAGIPTPPPMKERILTSNITVSADRPVEALKASQRVLTKERDLPHRQSETTTMRGGSIAPKEQTPKSDPHATATSDVRQTSLSITSPAVPEASSVYSPVYISSAGSDGQVSPVIYPQTPEQHRRDSQTTTHLSWTGANAFRSYSVEGARGARNSHEDSTTDLRLPGLRHAVTHLPDLKEESHEDSSLNTSASNFRPFGGSQPAVFRMSTEGVPGTRRHPSVRSSRNSVLQQMHLPSMNFSSFGSFDEALDHRVSRSLDLAPAAREELSRAVMPRSASAGENREKYKSVFAGLDTPAKTSATRRHAGDDLRARKSPNLFVKEVDSLTIPSVNGLTTRLSEILPKLKEALGLTQADEFPDEECIMEKAMERLNEVGLMVQKRSSARLRPVPGSPSMFVVDDEVFKEITGKENNGTRPVRGLNRGQAGLGVDKAAQGGGRAQVEAAALVETGVVAHERARDDTVTNTTEVEAPSPAHFRQHNTTSFSLRNFPSPSSQPSTRSLRSRGSTPTGTITDTRPWNLDKNYPWATDPSVDISLPPPSASKLSPRPGPSHLRNRLSNASSDSAGTSSLYGTLASPLARRGPTGHCYNFAVDSRQSLEPSAIGFDAGGYPIGHVRVRDDDQSHGAGERYPTSALPLPSNLHIYPGQASHFSLETSDEEAETTSPRKTLFSRRPRRNIRASATRRDVSQRRVRELQHSRATDRSSQLEPDELPDRSRRQTFTNAQGMSTLSFRFEQCTLAVKKGVFKFCNCVTSCFRRPETLSESDSADVPVPANSRVSESSDSDDTIAPNRESTGVIPAVRDGPGHRYTEAYLISIPGSAASLHLATEDVIERASTFQSNIRPQRYGTFAPGADDTMPYLLFFRYENEVAKGVEAIHSSEAPERLRACQGTYVRLHELGPLNHWMDDQYQKSFLNSVKGNVTREQVAGLVENNRNKKPSNVISSLEEYLRRTAPDPKNPPPPPPPTARELIFTQEMITAAHRIRSLQAQAEGAAAGNSAQEQRSWLQRLWRFFR</sequence>
<feature type="region of interest" description="Disordered" evidence="1">
    <location>
        <begin position="1212"/>
        <end position="1252"/>
    </location>
</feature>
<evidence type="ECO:0000256" key="1">
    <source>
        <dbReference type="SAM" id="MobiDB-lite"/>
    </source>
</evidence>
<dbReference type="Proteomes" id="UP001140513">
    <property type="component" value="Unassembled WGS sequence"/>
</dbReference>
<feature type="region of interest" description="Disordered" evidence="1">
    <location>
        <begin position="906"/>
        <end position="1018"/>
    </location>
</feature>
<gene>
    <name evidence="2" type="ORF">N0V89_009544</name>
</gene>
<dbReference type="OrthoDB" id="3922633at2759"/>
<feature type="compositionally biased region" description="Polar residues" evidence="1">
    <location>
        <begin position="116"/>
        <end position="125"/>
    </location>
</feature>
<evidence type="ECO:0000313" key="3">
    <source>
        <dbReference type="Proteomes" id="UP001140513"/>
    </source>
</evidence>
<name>A0A9W8XDP7_9PLEO</name>
<feature type="region of interest" description="Disordered" evidence="1">
    <location>
        <begin position="487"/>
        <end position="533"/>
    </location>
</feature>
<feature type="compositionally biased region" description="Polar residues" evidence="1">
    <location>
        <begin position="367"/>
        <end position="378"/>
    </location>
</feature>
<protein>
    <submittedName>
        <fullName evidence="2">Uncharacterized protein</fullName>
    </submittedName>
</protein>
<feature type="region of interest" description="Disordered" evidence="1">
    <location>
        <begin position="184"/>
        <end position="203"/>
    </location>
</feature>
<dbReference type="EMBL" id="JAPEUX010000007">
    <property type="protein sequence ID" value="KAJ4348172.1"/>
    <property type="molecule type" value="Genomic_DNA"/>
</dbReference>
<dbReference type="GeneID" id="80913074"/>
<feature type="region of interest" description="Disordered" evidence="1">
    <location>
        <begin position="1102"/>
        <end position="1167"/>
    </location>
</feature>